<name>A0ABS9CNE9_9FIRM</name>
<evidence type="ECO:0000313" key="1">
    <source>
        <dbReference type="EMBL" id="MCF2651886.1"/>
    </source>
</evidence>
<accession>A0ABS9CNE9</accession>
<gene>
    <name evidence="1" type="ORF">JQM67_04660</name>
</gene>
<proteinExistence type="predicted"/>
<protein>
    <recommendedName>
        <fullName evidence="3">L-2-amino-thiazoline-4-carboxylic acid hydrolase</fullName>
    </recommendedName>
</protein>
<evidence type="ECO:0000313" key="2">
    <source>
        <dbReference type="Proteomes" id="UP001299220"/>
    </source>
</evidence>
<organism evidence="1 2">
    <name type="scientific">Anaeromassilibacillus senegalensis</name>
    <dbReference type="NCBI Taxonomy" id="1673717"/>
    <lineage>
        <taxon>Bacteria</taxon>
        <taxon>Bacillati</taxon>
        <taxon>Bacillota</taxon>
        <taxon>Clostridia</taxon>
        <taxon>Eubacteriales</taxon>
        <taxon>Acutalibacteraceae</taxon>
        <taxon>Anaeromassilibacillus</taxon>
    </lineage>
</organism>
<dbReference type="EMBL" id="JAFBIT010000001">
    <property type="protein sequence ID" value="MCF2651886.1"/>
    <property type="molecule type" value="Genomic_DNA"/>
</dbReference>
<reference evidence="1 2" key="1">
    <citation type="submission" date="2020-12" db="EMBL/GenBank/DDBJ databases">
        <title>Whole genome sequences of gut porcine anaerobes.</title>
        <authorList>
            <person name="Kubasova T."/>
            <person name="Jahodarova E."/>
            <person name="Rychlik I."/>
        </authorList>
    </citation>
    <scope>NUCLEOTIDE SEQUENCE [LARGE SCALE GENOMIC DNA]</scope>
    <source>
        <strain evidence="1 2">An867</strain>
    </source>
</reference>
<evidence type="ECO:0008006" key="3">
    <source>
        <dbReference type="Google" id="ProtNLM"/>
    </source>
</evidence>
<comment type="caution">
    <text evidence="1">The sequence shown here is derived from an EMBL/GenBank/DDBJ whole genome shotgun (WGS) entry which is preliminary data.</text>
</comment>
<dbReference type="Proteomes" id="UP001299220">
    <property type="component" value="Unassembled WGS sequence"/>
</dbReference>
<keyword evidence="2" id="KW-1185">Reference proteome</keyword>
<dbReference type="RefSeq" id="WP_235322903.1">
    <property type="nucleotide sequence ID" value="NZ_JAFBIT010000001.1"/>
</dbReference>
<sequence>MDERFLAAWFQGFTEGIQQLDEEARAAIFGCCAKHCADSFPVALYQRAYEQAGERLSDFFRALDDGYNIETSEVMRNRVYRIQYTRCGCDLYMNKLMHSAELCKCSRLSLLYCLKKVMPERDFTVETEKTILSGGDKCSFQITVL</sequence>